<feature type="DNA-binding region" description="H-T-H motif" evidence="4">
    <location>
        <begin position="28"/>
        <end position="47"/>
    </location>
</feature>
<dbReference type="EMBL" id="CP050063">
    <property type="protein sequence ID" value="QIP12063.1"/>
    <property type="molecule type" value="Genomic_DNA"/>
</dbReference>
<dbReference type="Pfam" id="PF00440">
    <property type="entry name" value="TetR_N"/>
    <property type="match status" value="1"/>
</dbReference>
<dbReference type="Gene3D" id="1.10.357.10">
    <property type="entry name" value="Tetracycline Repressor, domain 2"/>
    <property type="match status" value="1"/>
</dbReference>
<dbReference type="InterPro" id="IPR001647">
    <property type="entry name" value="HTH_TetR"/>
</dbReference>
<keyword evidence="2 4" id="KW-0238">DNA-binding</keyword>
<dbReference type="InterPro" id="IPR036271">
    <property type="entry name" value="Tet_transcr_reg_TetR-rel_C_sf"/>
</dbReference>
<evidence type="ECO:0000256" key="3">
    <source>
        <dbReference type="ARBA" id="ARBA00023163"/>
    </source>
</evidence>
<feature type="domain" description="HTH tetR-type" evidence="5">
    <location>
        <begin position="5"/>
        <end position="65"/>
    </location>
</feature>
<gene>
    <name evidence="6" type="ORF">G8759_05175</name>
</gene>
<sequence>MATVKVETDVVIERLMEVFRSVGYDGASMAQLADATGLQKASLYHRFPGGKQEMAMAVLDQVSEWNQRQLVDVLYSSAPPKTRLITALRSISQLYDGGRLACILRALSHGTAADLFRQPIAAIFTKWVDAFAHLAQDLGFDQQTSRHLGGSTLVRIQGSLILAQTLNQPTLFEQALHDIETDFLIN</sequence>
<evidence type="ECO:0000256" key="2">
    <source>
        <dbReference type="ARBA" id="ARBA00023125"/>
    </source>
</evidence>
<evidence type="ECO:0000313" key="6">
    <source>
        <dbReference type="EMBL" id="QIP12063.1"/>
    </source>
</evidence>
<dbReference type="GO" id="GO:0003677">
    <property type="term" value="F:DNA binding"/>
    <property type="evidence" value="ECO:0007669"/>
    <property type="project" value="UniProtKB-UniRule"/>
</dbReference>
<dbReference type="RefSeq" id="WP_167205851.1">
    <property type="nucleotide sequence ID" value="NZ_CP050063.1"/>
</dbReference>
<dbReference type="Proteomes" id="UP000501802">
    <property type="component" value="Chromosome"/>
</dbReference>
<organism evidence="6 7">
    <name type="scientific">Spirosoma aureum</name>
    <dbReference type="NCBI Taxonomy" id="2692134"/>
    <lineage>
        <taxon>Bacteria</taxon>
        <taxon>Pseudomonadati</taxon>
        <taxon>Bacteroidota</taxon>
        <taxon>Cytophagia</taxon>
        <taxon>Cytophagales</taxon>
        <taxon>Cytophagaceae</taxon>
        <taxon>Spirosoma</taxon>
    </lineage>
</organism>
<dbReference type="Pfam" id="PF21993">
    <property type="entry name" value="TetR_C_13_2"/>
    <property type="match status" value="1"/>
</dbReference>
<dbReference type="SUPFAM" id="SSF48498">
    <property type="entry name" value="Tetracyclin repressor-like, C-terminal domain"/>
    <property type="match status" value="1"/>
</dbReference>
<evidence type="ECO:0000256" key="4">
    <source>
        <dbReference type="PROSITE-ProRule" id="PRU00335"/>
    </source>
</evidence>
<dbReference type="AlphaFoldDB" id="A0A6G9AIQ7"/>
<keyword evidence="7" id="KW-1185">Reference proteome</keyword>
<dbReference type="PROSITE" id="PS50977">
    <property type="entry name" value="HTH_TETR_2"/>
    <property type="match status" value="1"/>
</dbReference>
<keyword evidence="1" id="KW-0805">Transcription regulation</keyword>
<dbReference type="PANTHER" id="PTHR47506">
    <property type="entry name" value="TRANSCRIPTIONAL REGULATORY PROTEIN"/>
    <property type="match status" value="1"/>
</dbReference>
<accession>A0A6G9AIQ7</accession>
<protein>
    <submittedName>
        <fullName evidence="6">TetR/AcrR family transcriptional regulator</fullName>
    </submittedName>
</protein>
<name>A0A6G9AIQ7_9BACT</name>
<reference evidence="6 7" key="1">
    <citation type="submission" date="2020-03" db="EMBL/GenBank/DDBJ databases">
        <authorList>
            <person name="Kim M.K."/>
        </authorList>
    </citation>
    <scope>NUCLEOTIDE SEQUENCE [LARGE SCALE GENOMIC DNA]</scope>
    <source>
        <strain evidence="6 7">BT328</strain>
    </source>
</reference>
<dbReference type="PANTHER" id="PTHR47506:SF1">
    <property type="entry name" value="HTH-TYPE TRANSCRIPTIONAL REGULATOR YJDC"/>
    <property type="match status" value="1"/>
</dbReference>
<keyword evidence="3" id="KW-0804">Transcription</keyword>
<evidence type="ECO:0000313" key="7">
    <source>
        <dbReference type="Proteomes" id="UP000501802"/>
    </source>
</evidence>
<proteinExistence type="predicted"/>
<evidence type="ECO:0000256" key="1">
    <source>
        <dbReference type="ARBA" id="ARBA00023015"/>
    </source>
</evidence>
<dbReference type="SUPFAM" id="SSF46689">
    <property type="entry name" value="Homeodomain-like"/>
    <property type="match status" value="1"/>
</dbReference>
<dbReference type="InterPro" id="IPR054156">
    <property type="entry name" value="YxaF_TetR_C"/>
</dbReference>
<dbReference type="InterPro" id="IPR009057">
    <property type="entry name" value="Homeodomain-like_sf"/>
</dbReference>
<dbReference type="KEGG" id="spib:G8759_05175"/>
<evidence type="ECO:0000259" key="5">
    <source>
        <dbReference type="PROSITE" id="PS50977"/>
    </source>
</evidence>